<dbReference type="AlphaFoldDB" id="A0A846MJS2"/>
<evidence type="ECO:0000259" key="1">
    <source>
        <dbReference type="PROSITE" id="PS50943"/>
    </source>
</evidence>
<dbReference type="SMART" id="SM00530">
    <property type="entry name" value="HTH_XRE"/>
    <property type="match status" value="1"/>
</dbReference>
<evidence type="ECO:0000313" key="3">
    <source>
        <dbReference type="Proteomes" id="UP000532769"/>
    </source>
</evidence>
<dbReference type="RefSeq" id="WP_166910989.1">
    <property type="nucleotide sequence ID" value="NZ_JAASRS010000001.1"/>
</dbReference>
<dbReference type="EMBL" id="JAASRS010000001">
    <property type="protein sequence ID" value="NIK15873.1"/>
    <property type="molecule type" value="Genomic_DNA"/>
</dbReference>
<sequence>MKQNKNESKGIYAFANKIYELRNEKQMDYFELSRITGINDVEYLSKLESASIINPSAGKIIRIGQALEADIFELLSLAKNCEENEGIQLRIEVDNGTISFILDFGDDINGFNVFTRSVRNALFLVKRGETIFANSTDVFLKRNVHEEVYDDYHEQIAVNVVEYREKDYLILDFNSFFVVFPLSSAYKDEIIKAVQQNDIQVHIQFTVMMQEKTETLAERLCLYSQGEVVGSRVFRVESIYKINDHINVNTVTM</sequence>
<feature type="domain" description="HTH cro/C1-type" evidence="1">
    <location>
        <begin position="18"/>
        <end position="74"/>
    </location>
</feature>
<keyword evidence="3" id="KW-1185">Reference proteome</keyword>
<dbReference type="SUPFAM" id="SSF47413">
    <property type="entry name" value="lambda repressor-like DNA-binding domains"/>
    <property type="match status" value="1"/>
</dbReference>
<dbReference type="Proteomes" id="UP000532769">
    <property type="component" value="Unassembled WGS sequence"/>
</dbReference>
<reference evidence="2 3" key="1">
    <citation type="submission" date="2020-03" db="EMBL/GenBank/DDBJ databases">
        <title>Genomic Encyclopedia of Archaeal and Bacterial Type Strains, Phase II (KMG-II): from individual species to whole genera.</title>
        <authorList>
            <person name="Goeker M."/>
        </authorList>
    </citation>
    <scope>NUCLEOTIDE SEQUENCE [LARGE SCALE GENOMIC DNA]</scope>
    <source>
        <strain evidence="2 3">DSM 4749</strain>
    </source>
</reference>
<evidence type="ECO:0000313" key="2">
    <source>
        <dbReference type="EMBL" id="NIK15873.1"/>
    </source>
</evidence>
<accession>A0A846MJS2</accession>
<gene>
    <name evidence="2" type="ORF">BDD39_002383</name>
</gene>
<comment type="caution">
    <text evidence="2">The sequence shown here is derived from an EMBL/GenBank/DDBJ whole genome shotgun (WGS) entry which is preliminary data.</text>
</comment>
<dbReference type="PROSITE" id="PS50943">
    <property type="entry name" value="HTH_CROC1"/>
    <property type="match status" value="1"/>
</dbReference>
<dbReference type="InterPro" id="IPR010982">
    <property type="entry name" value="Lambda_DNA-bd_dom_sf"/>
</dbReference>
<organism evidence="2 3">
    <name type="scientific">Saccharococcus thermophilus</name>
    <dbReference type="NCBI Taxonomy" id="29396"/>
    <lineage>
        <taxon>Bacteria</taxon>
        <taxon>Bacillati</taxon>
        <taxon>Bacillota</taxon>
        <taxon>Bacilli</taxon>
        <taxon>Bacillales</taxon>
        <taxon>Anoxybacillaceae</taxon>
        <taxon>Saccharococcus</taxon>
    </lineage>
</organism>
<dbReference type="InterPro" id="IPR001387">
    <property type="entry name" value="Cro/C1-type_HTH"/>
</dbReference>
<name>A0A846MJS2_9BACL</name>
<dbReference type="Gene3D" id="1.10.260.40">
    <property type="entry name" value="lambda repressor-like DNA-binding domains"/>
    <property type="match status" value="1"/>
</dbReference>
<dbReference type="GO" id="GO:0003677">
    <property type="term" value="F:DNA binding"/>
    <property type="evidence" value="ECO:0007669"/>
    <property type="project" value="InterPro"/>
</dbReference>
<dbReference type="CDD" id="cd00093">
    <property type="entry name" value="HTH_XRE"/>
    <property type="match status" value="1"/>
</dbReference>
<proteinExistence type="predicted"/>
<protein>
    <submittedName>
        <fullName evidence="2">Transcriptional regulator with XRE-family HTH domain</fullName>
    </submittedName>
</protein>